<dbReference type="PANTHER" id="PTHR48050:SF13">
    <property type="entry name" value="STEROL 3-BETA-GLUCOSYLTRANSFERASE UGT80A2"/>
    <property type="match status" value="1"/>
</dbReference>
<evidence type="ECO:0000259" key="2">
    <source>
        <dbReference type="Pfam" id="PF06722"/>
    </source>
</evidence>
<dbReference type="SUPFAM" id="SSF53756">
    <property type="entry name" value="UDP-Glycosyltransferase/glycogen phosphorylase"/>
    <property type="match status" value="1"/>
</dbReference>
<name>A0AA38VQ53_9PEZI</name>
<dbReference type="AlphaFoldDB" id="A0AA38VQ53"/>
<reference evidence="3" key="1">
    <citation type="submission" date="2022-07" db="EMBL/GenBank/DDBJ databases">
        <title>Fungi with potential for degradation of polypropylene.</title>
        <authorList>
            <person name="Gostincar C."/>
        </authorList>
    </citation>
    <scope>NUCLEOTIDE SEQUENCE</scope>
    <source>
        <strain evidence="3">EXF-13287</strain>
    </source>
</reference>
<dbReference type="CDD" id="cd03784">
    <property type="entry name" value="GT1_Gtf-like"/>
    <property type="match status" value="1"/>
</dbReference>
<organism evidence="3 4">
    <name type="scientific">Coniochaeta hoffmannii</name>
    <dbReference type="NCBI Taxonomy" id="91930"/>
    <lineage>
        <taxon>Eukaryota</taxon>
        <taxon>Fungi</taxon>
        <taxon>Dikarya</taxon>
        <taxon>Ascomycota</taxon>
        <taxon>Pezizomycotina</taxon>
        <taxon>Sordariomycetes</taxon>
        <taxon>Sordariomycetidae</taxon>
        <taxon>Coniochaetales</taxon>
        <taxon>Coniochaetaceae</taxon>
        <taxon>Coniochaeta</taxon>
    </lineage>
</organism>
<protein>
    <submittedName>
        <fullName evidence="3">Glycosyl transferase (PdmS protein)</fullName>
    </submittedName>
</protein>
<proteinExistence type="predicted"/>
<dbReference type="InterPro" id="IPR010610">
    <property type="entry name" value="EryCIII-like_C"/>
</dbReference>
<dbReference type="Gene3D" id="3.40.50.2000">
    <property type="entry name" value="Glycogen Phosphorylase B"/>
    <property type="match status" value="2"/>
</dbReference>
<dbReference type="EMBL" id="JANBVN010000003">
    <property type="protein sequence ID" value="KAJ9165501.1"/>
    <property type="molecule type" value="Genomic_DNA"/>
</dbReference>
<sequence length="436" mass="47832">MKILIATQPFAGHFNPTQPVAKELVRHGHDVVWMTGPSYESRVTEVGARFVRMSDEAMINNDEMEPDPGTSGLAKIVSMLRKLFLDRVPAQVEDYQQLLETFPADILLVEFATYGAHALHDLTGMPYATLGINPLVTLDPEIPPWGTGWQPPKTVFRRLLNIAMHRAADWFFYSKMTAILNSKRAELGLGPLPPGESFATVVRSPILHLQMSTPAFEFPRQNLSRSVKFVGPLLPLFDEATFQPPDWWDTLLSHPRENVIHVTQGTVATQPENLLKPAVQALSPRPDLLLVITGKDIDNLLFPNTPKPSNVLTSPFVPHARLLPHVGVMVTNGGYNGVLAALSAGVPLVCAGTTEDKADVCSRVAWSGAGVDLRTDAPSERALADAVEEVMGDDRYRAAAERVRDDFARHDGPVEVADELERVVGERRARVVAGTA</sequence>
<accession>A0AA38VQ53</accession>
<dbReference type="Proteomes" id="UP001174691">
    <property type="component" value="Unassembled WGS sequence"/>
</dbReference>
<dbReference type="GO" id="GO:0016758">
    <property type="term" value="F:hexosyltransferase activity"/>
    <property type="evidence" value="ECO:0007669"/>
    <property type="project" value="UniProtKB-ARBA"/>
</dbReference>
<evidence type="ECO:0000256" key="1">
    <source>
        <dbReference type="ARBA" id="ARBA00022679"/>
    </source>
</evidence>
<keyword evidence="1 3" id="KW-0808">Transferase</keyword>
<feature type="domain" description="Erythromycin biosynthesis protein CIII-like C-terminal" evidence="2">
    <location>
        <begin position="308"/>
        <end position="421"/>
    </location>
</feature>
<dbReference type="GO" id="GO:0008194">
    <property type="term" value="F:UDP-glycosyltransferase activity"/>
    <property type="evidence" value="ECO:0007669"/>
    <property type="project" value="InterPro"/>
</dbReference>
<evidence type="ECO:0000313" key="3">
    <source>
        <dbReference type="EMBL" id="KAJ9165501.1"/>
    </source>
</evidence>
<comment type="caution">
    <text evidence="3">The sequence shown here is derived from an EMBL/GenBank/DDBJ whole genome shotgun (WGS) entry which is preliminary data.</text>
</comment>
<dbReference type="Pfam" id="PF06722">
    <property type="entry name" value="EryCIII-like_C"/>
    <property type="match status" value="1"/>
</dbReference>
<dbReference type="PANTHER" id="PTHR48050">
    <property type="entry name" value="STEROL 3-BETA-GLUCOSYLTRANSFERASE"/>
    <property type="match status" value="1"/>
</dbReference>
<evidence type="ECO:0000313" key="4">
    <source>
        <dbReference type="Proteomes" id="UP001174691"/>
    </source>
</evidence>
<dbReference type="InterPro" id="IPR050426">
    <property type="entry name" value="Glycosyltransferase_28"/>
</dbReference>
<gene>
    <name evidence="3" type="ORF">NKR19_g286</name>
</gene>
<dbReference type="InterPro" id="IPR002213">
    <property type="entry name" value="UDP_glucos_trans"/>
</dbReference>
<keyword evidence="4" id="KW-1185">Reference proteome</keyword>